<dbReference type="STRING" id="652787.SAMN05216490_1029"/>
<dbReference type="OrthoDB" id="836632at2"/>
<name>A0A1H1RMM6_MUCMA</name>
<keyword evidence="3" id="KW-1185">Reference proteome</keyword>
<dbReference type="Pfam" id="PF13649">
    <property type="entry name" value="Methyltransf_25"/>
    <property type="match status" value="1"/>
</dbReference>
<keyword evidence="2" id="KW-0830">Ubiquinone</keyword>
<gene>
    <name evidence="2" type="ORF">SAMN05216490_1029</name>
</gene>
<dbReference type="AlphaFoldDB" id="A0A1H1RMM6"/>
<dbReference type="GO" id="GO:0032259">
    <property type="term" value="P:methylation"/>
    <property type="evidence" value="ECO:0007669"/>
    <property type="project" value="UniProtKB-KW"/>
</dbReference>
<reference evidence="2 3" key="1">
    <citation type="submission" date="2016-10" db="EMBL/GenBank/DDBJ databases">
        <authorList>
            <person name="de Groot N.N."/>
        </authorList>
    </citation>
    <scope>NUCLEOTIDE SEQUENCE [LARGE SCALE GENOMIC DNA]</scope>
    <source>
        <strain evidence="2 3">MP1X4</strain>
    </source>
</reference>
<accession>A0A1H1RMM6</accession>
<proteinExistence type="predicted"/>
<keyword evidence="2" id="KW-0489">Methyltransferase</keyword>
<dbReference type="Proteomes" id="UP000199679">
    <property type="component" value="Chromosome I"/>
</dbReference>
<feature type="domain" description="Methyltransferase" evidence="1">
    <location>
        <begin position="41"/>
        <end position="136"/>
    </location>
</feature>
<sequence>MAANYNNSAWFYDRLSRIVYGKALVNAQVYLLKHVPANSKVLIAGGGTGWILEELSKIHPTGLNITYVEIAEHMMALSQKRNVAGNTVTFINDAVENVTLPADFDVVVTPFLFDNFTEQTLVKVFAHIHSLLKRDGLWLNTDFQLTSKWWQQFLLKTMFLFFKVICGIEASKLPAIAKCFAEAGYKVADRKTFFGDFIVSEVYKQEE</sequence>
<dbReference type="GO" id="GO:0008168">
    <property type="term" value="F:methyltransferase activity"/>
    <property type="evidence" value="ECO:0007669"/>
    <property type="project" value="UniProtKB-KW"/>
</dbReference>
<dbReference type="SUPFAM" id="SSF53335">
    <property type="entry name" value="S-adenosyl-L-methionine-dependent methyltransferases"/>
    <property type="match status" value="1"/>
</dbReference>
<protein>
    <submittedName>
        <fullName evidence="2">Ubiquinone/menaquinone biosynthesis C-methylase UbiE</fullName>
    </submittedName>
</protein>
<evidence type="ECO:0000259" key="1">
    <source>
        <dbReference type="Pfam" id="PF13649"/>
    </source>
</evidence>
<evidence type="ECO:0000313" key="3">
    <source>
        <dbReference type="Proteomes" id="UP000199679"/>
    </source>
</evidence>
<dbReference type="CDD" id="cd02440">
    <property type="entry name" value="AdoMet_MTases"/>
    <property type="match status" value="1"/>
</dbReference>
<dbReference type="InterPro" id="IPR029063">
    <property type="entry name" value="SAM-dependent_MTases_sf"/>
</dbReference>
<organism evidence="2 3">
    <name type="scientific">Mucilaginibacter mallensis</name>
    <dbReference type="NCBI Taxonomy" id="652787"/>
    <lineage>
        <taxon>Bacteria</taxon>
        <taxon>Pseudomonadati</taxon>
        <taxon>Bacteroidota</taxon>
        <taxon>Sphingobacteriia</taxon>
        <taxon>Sphingobacteriales</taxon>
        <taxon>Sphingobacteriaceae</taxon>
        <taxon>Mucilaginibacter</taxon>
    </lineage>
</organism>
<dbReference type="EMBL" id="LT629740">
    <property type="protein sequence ID" value="SDS36786.1"/>
    <property type="molecule type" value="Genomic_DNA"/>
</dbReference>
<evidence type="ECO:0000313" key="2">
    <source>
        <dbReference type="EMBL" id="SDS36786.1"/>
    </source>
</evidence>
<dbReference type="RefSeq" id="WP_091369968.1">
    <property type="nucleotide sequence ID" value="NZ_LT629740.1"/>
</dbReference>
<dbReference type="Gene3D" id="3.40.50.150">
    <property type="entry name" value="Vaccinia Virus protein VP39"/>
    <property type="match status" value="1"/>
</dbReference>
<keyword evidence="2" id="KW-0808">Transferase</keyword>
<dbReference type="InterPro" id="IPR041698">
    <property type="entry name" value="Methyltransf_25"/>
</dbReference>